<evidence type="ECO:0008006" key="5">
    <source>
        <dbReference type="Google" id="ProtNLM"/>
    </source>
</evidence>
<protein>
    <recommendedName>
        <fullName evidence="5">Altered inheritance of mitochondria protein 6</fullName>
    </recommendedName>
</protein>
<dbReference type="Proteomes" id="UP001521222">
    <property type="component" value="Unassembled WGS sequence"/>
</dbReference>
<comment type="caution">
    <text evidence="3">The sequence shown here is derived from an EMBL/GenBank/DDBJ whole genome shotgun (WGS) entry which is preliminary data.</text>
</comment>
<dbReference type="PANTHER" id="PTHR31571">
    <property type="entry name" value="ALTERED INHERITANCE OF MITOCHONDRIA PROTEIN 6"/>
    <property type="match status" value="1"/>
</dbReference>
<keyword evidence="2" id="KW-0732">Signal</keyword>
<proteinExistence type="inferred from homology"/>
<dbReference type="InterPro" id="IPR051236">
    <property type="entry name" value="HAT_RTT109-like"/>
</dbReference>
<sequence length="319" mass="35698">MRSLALAFAASVTASYLAYAPAEGAGVLQNGALQNILKNTDKTDKYRYPTDFTRGIEPKPFHSHNDYWRDVPFYSGLAAGAISTEADVWLIDGTLYVGHEPSALTKSRTFESLYVNPILDTLHRMNPESPFLPDGSSNGVFDTASFQTLYFFVDFKTAADELWPAVLQALEPLRNGSWLSTYDGKTFSSRAVTVIGTGNTELSDVRNYLPRDVFLDAPLAQLGEPKYKDLTSNEAIIASTNFAAQFGELRKPELNGTQLEKLREQIDVAHQKGIMARYWNQPNWPIRTRNAVWRTLWEEGIDLLNVDDLKAAAEFWEGV</sequence>
<keyword evidence="4" id="KW-1185">Reference proteome</keyword>
<evidence type="ECO:0000256" key="2">
    <source>
        <dbReference type="SAM" id="SignalP"/>
    </source>
</evidence>
<dbReference type="InterPro" id="IPR017946">
    <property type="entry name" value="PLC-like_Pdiesterase_TIM-brl"/>
</dbReference>
<dbReference type="SUPFAM" id="SSF51695">
    <property type="entry name" value="PLC-like phosphodiesterases"/>
    <property type="match status" value="1"/>
</dbReference>
<name>A0ABR3RCS1_9PLEO</name>
<accession>A0ABR3RCS1</accession>
<gene>
    <name evidence="3" type="ORF">SLS59_005174</name>
</gene>
<comment type="similarity">
    <text evidence="1">Belongs to the AIM6 family.</text>
</comment>
<dbReference type="EMBL" id="JAKIXB020000015">
    <property type="protein sequence ID" value="KAL1602008.1"/>
    <property type="molecule type" value="Genomic_DNA"/>
</dbReference>
<feature type="chain" id="PRO_5046302860" description="Altered inheritance of mitochondria protein 6" evidence="2">
    <location>
        <begin position="25"/>
        <end position="319"/>
    </location>
</feature>
<reference evidence="3 4" key="1">
    <citation type="submission" date="2024-02" db="EMBL/GenBank/DDBJ databases">
        <title>De novo assembly and annotation of 12 fungi associated with fruit tree decline syndrome in Ontario, Canada.</title>
        <authorList>
            <person name="Sulman M."/>
            <person name="Ellouze W."/>
            <person name="Ilyukhin E."/>
        </authorList>
    </citation>
    <scope>NUCLEOTIDE SEQUENCE [LARGE SCALE GENOMIC DNA]</scope>
    <source>
        <strain evidence="3 4">M97-236</strain>
    </source>
</reference>
<feature type="signal peptide" evidence="2">
    <location>
        <begin position="1"/>
        <end position="24"/>
    </location>
</feature>
<evidence type="ECO:0000256" key="1">
    <source>
        <dbReference type="ARBA" id="ARBA00008858"/>
    </source>
</evidence>
<evidence type="ECO:0000313" key="3">
    <source>
        <dbReference type="EMBL" id="KAL1602008.1"/>
    </source>
</evidence>
<evidence type="ECO:0000313" key="4">
    <source>
        <dbReference type="Proteomes" id="UP001521222"/>
    </source>
</evidence>
<dbReference type="PANTHER" id="PTHR31571:SF5">
    <property type="entry name" value="ALTERED INHERITANCE OF MITOCHONDRIA PROTEIN 6"/>
    <property type="match status" value="1"/>
</dbReference>
<organism evidence="3 4">
    <name type="scientific">Nothophoma quercina</name>
    <dbReference type="NCBI Taxonomy" id="749835"/>
    <lineage>
        <taxon>Eukaryota</taxon>
        <taxon>Fungi</taxon>
        <taxon>Dikarya</taxon>
        <taxon>Ascomycota</taxon>
        <taxon>Pezizomycotina</taxon>
        <taxon>Dothideomycetes</taxon>
        <taxon>Pleosporomycetidae</taxon>
        <taxon>Pleosporales</taxon>
        <taxon>Pleosporineae</taxon>
        <taxon>Didymellaceae</taxon>
        <taxon>Nothophoma</taxon>
    </lineage>
</organism>